<evidence type="ECO:0000313" key="6">
    <source>
        <dbReference type="WBParaSite" id="maker-unitig_22882-snap-gene-0.2-mRNA-1"/>
    </source>
</evidence>
<reference evidence="6" key="1">
    <citation type="submission" date="2016-11" db="UniProtKB">
        <authorList>
            <consortium name="WormBaseParasite"/>
        </authorList>
    </citation>
    <scope>IDENTIFICATION</scope>
</reference>
<dbReference type="WBParaSite" id="maker-unitig_22882-snap-gene-0.2-mRNA-1">
    <property type="protein sequence ID" value="maker-unitig_22882-snap-gene-0.2-mRNA-1"/>
    <property type="gene ID" value="maker-unitig_22882-snap-gene-0.2"/>
</dbReference>
<organism evidence="5 6">
    <name type="scientific">Macrostomum lignano</name>
    <dbReference type="NCBI Taxonomy" id="282301"/>
    <lineage>
        <taxon>Eukaryota</taxon>
        <taxon>Metazoa</taxon>
        <taxon>Spiralia</taxon>
        <taxon>Lophotrochozoa</taxon>
        <taxon>Platyhelminthes</taxon>
        <taxon>Rhabditophora</taxon>
        <taxon>Macrostomorpha</taxon>
        <taxon>Macrostomida</taxon>
        <taxon>Macrostomidae</taxon>
        <taxon>Macrostomum</taxon>
    </lineage>
</organism>
<dbReference type="InterPro" id="IPR015925">
    <property type="entry name" value="Ryanodine_IP3_receptor"/>
</dbReference>
<dbReference type="GO" id="GO:0034704">
    <property type="term" value="C:calcium channel complex"/>
    <property type="evidence" value="ECO:0007669"/>
    <property type="project" value="TreeGrafter"/>
</dbReference>
<feature type="compositionally biased region" description="Low complexity" evidence="1">
    <location>
        <begin position="1160"/>
        <end position="1169"/>
    </location>
</feature>
<dbReference type="GO" id="GO:0005219">
    <property type="term" value="F:ryanodine-sensitive calcium-release channel activity"/>
    <property type="evidence" value="ECO:0007669"/>
    <property type="project" value="TreeGrafter"/>
</dbReference>
<feature type="domain" description="Ryanodine receptor junctional solenoid" evidence="4">
    <location>
        <begin position="833"/>
        <end position="1237"/>
    </location>
</feature>
<dbReference type="Pfam" id="PF21119">
    <property type="entry name" value="RYDR_Jsol"/>
    <property type="match status" value="1"/>
</dbReference>
<accession>A0A1I8F6Y5</accession>
<evidence type="ECO:0000313" key="5">
    <source>
        <dbReference type="Proteomes" id="UP000095280"/>
    </source>
</evidence>
<dbReference type="Pfam" id="PF00622">
    <property type="entry name" value="SPRY"/>
    <property type="match status" value="1"/>
</dbReference>
<evidence type="ECO:0000259" key="3">
    <source>
        <dbReference type="Pfam" id="PF01365"/>
    </source>
</evidence>
<dbReference type="InterPro" id="IPR048581">
    <property type="entry name" value="RYDR_Jsol"/>
</dbReference>
<dbReference type="PANTHER" id="PTHR46399:SF8">
    <property type="entry name" value="B30.2_SPRY DOMAIN-CONTAINING PROTEIN"/>
    <property type="match status" value="1"/>
</dbReference>
<dbReference type="GO" id="GO:0042383">
    <property type="term" value="C:sarcolemma"/>
    <property type="evidence" value="ECO:0007669"/>
    <property type="project" value="TreeGrafter"/>
</dbReference>
<feature type="compositionally biased region" description="Low complexity" evidence="1">
    <location>
        <begin position="365"/>
        <end position="389"/>
    </location>
</feature>
<evidence type="ECO:0000256" key="1">
    <source>
        <dbReference type="SAM" id="MobiDB-lite"/>
    </source>
</evidence>
<feature type="compositionally biased region" description="Basic and acidic residues" evidence="1">
    <location>
        <begin position="483"/>
        <end position="492"/>
    </location>
</feature>
<evidence type="ECO:0000259" key="2">
    <source>
        <dbReference type="Pfam" id="PF00622"/>
    </source>
</evidence>
<evidence type="ECO:0000259" key="4">
    <source>
        <dbReference type="Pfam" id="PF21119"/>
    </source>
</evidence>
<dbReference type="GO" id="GO:0006941">
    <property type="term" value="P:striated muscle contraction"/>
    <property type="evidence" value="ECO:0007669"/>
    <property type="project" value="TreeGrafter"/>
</dbReference>
<dbReference type="Pfam" id="PF01365">
    <property type="entry name" value="RYDR_ITPR"/>
    <property type="match status" value="1"/>
</dbReference>
<feature type="region of interest" description="Disordered" evidence="1">
    <location>
        <begin position="1"/>
        <end position="51"/>
    </location>
</feature>
<dbReference type="GO" id="GO:0014808">
    <property type="term" value="P:release of sequestered calcium ion into cytosol by sarcoplasmic reticulum"/>
    <property type="evidence" value="ECO:0007669"/>
    <property type="project" value="TreeGrafter"/>
</dbReference>
<feature type="domain" description="RIH" evidence="3">
    <location>
        <begin position="1273"/>
        <end position="1379"/>
    </location>
</feature>
<sequence length="1379" mass="150927">QRLQAECPSTSKPVRAEPPLSRSWPTTLAEEHAQPVGPRPHRPGWTWGIEEDPDSAQAGLPSWCRSSTWTRPFQAVKSGPARPRHPDYSGLRYDIERSSSSERKWYFEFEVSCPRGNIRVWISCRPTRAPRAFWWRDSIGSYAFRLLLGQEVARGVPTGSASGATRATSWGCLIDLDDGHRICEGAGVSHATPQRFSRFSRELSMITAAPNSLRLLPERAADDGQRGPGDRPSRAIQLLVNAKTGYVPPSPWASAGQRQADLGQDVRASSTSTCCGLQEGFEPFCVNMHLGAARCGTTAWSTSFETISEESSHSHILAQRLGRSATGPLMQHQHQVRGRSASGGHTTLIQIRPPGRARALRPEVASGQACAARAATSSSPAAASPSAAPRVDNFRKRSWHPRLQQRGARRRRGWRPRPPWMSASLKWGQPPADGAAPAIDPPRPPPRSPIPARRAAREKDEAIANFFKKQKSHGGAGTTCRRAPVDGHPDARRQRRRRSCSANSAAKTRPPANTRFLFLCQSAQQLGELLLALWLMASCGVALRKLERIGGLLTCGRAGPVQPPASPHLIEQAKERGGRVGSGCGLLSARAPGRSHGLLANPWTGDLDWETGPAKFPHNGFTRESVRENAVAEYIDEYHYSVRLLPGQDPACSWVGWLTPYFKLPTHDVRVCLCQLGRWTSNARCNMVNAGDLLAKFGSQGGRVQARLSQGLTIGCFLDAAGGSLSFEMNGPNRLRLGCRKRASCTPQWPSKRAAARWLALSSADAPHSAGGVRDAAPAKTGRCRSCPTGCRRSACPASAGRGAAVAAPVEHPQAVDLRGWSLLCEEPVQMFHKGTLQLYKAICSHGNRTAAEMLTNHVSADQFNFLTLNLYLSGPLRMAYFDLLIAMHLESYVKLRSLTKNEFVVPLTNDQVFSPGIDEDKFLHDFHEIPGEEGGKCIRTNFSFPGQRGRGAPAGAGAGLKDDCIQLFINAAALGGHLRDPVGGSYEYQFVPLLKVINNLLAMGCLSVEEIFRILSAVHPRTFPPELQADRHGDEAVLDFSLSDSTKTQLCKLFHLLCDTQLQHRLETLIAAAKYFVTEAQSPWPPDEPASSAARRRSRCGRWVHYNRAEYGTFLHCTSRASLKEFLQHYHSTLLSCCGVEPEEEEAATEARAGKVDEAAGGDAAQSGDSGGGGMLNQLLIKMGRRQAQDLSSLADTPAGPQNLQELICQTIIKWANSETIENLRLLREMFSLLHRQYNALGEIVDALNRAYVINSSSKADVSKLLQALGKVRCLIGVQVSPAEEEMLKASLWDIMNNTVFFQHPDLIRCLSVHETVMQLMVHTLNKSKLAMEVTPAGAAPEEGGSSENMIVMCCRFLCYFCRTGVQNQRAVFEHLSF</sequence>
<feature type="compositionally biased region" description="Pro residues" evidence="1">
    <location>
        <begin position="439"/>
        <end position="449"/>
    </location>
</feature>
<dbReference type="Proteomes" id="UP000095280">
    <property type="component" value="Unplaced"/>
</dbReference>
<feature type="compositionally biased region" description="Polar residues" evidence="1">
    <location>
        <begin position="1"/>
        <end position="12"/>
    </location>
</feature>
<feature type="domain" description="SPRY" evidence="2">
    <location>
        <begin position="638"/>
        <end position="733"/>
    </location>
</feature>
<dbReference type="GO" id="GO:0033017">
    <property type="term" value="C:sarcoplasmic reticulum membrane"/>
    <property type="evidence" value="ECO:0007669"/>
    <property type="project" value="TreeGrafter"/>
</dbReference>
<feature type="region of interest" description="Disordered" evidence="1">
    <location>
        <begin position="336"/>
        <end position="508"/>
    </location>
</feature>
<dbReference type="GO" id="GO:0005790">
    <property type="term" value="C:smooth endoplasmic reticulum"/>
    <property type="evidence" value="ECO:0007669"/>
    <property type="project" value="TreeGrafter"/>
</dbReference>
<protein>
    <submittedName>
        <fullName evidence="6">RYDR_ITPR domain-containing protein</fullName>
    </submittedName>
</protein>
<dbReference type="GO" id="GO:0030018">
    <property type="term" value="C:Z disc"/>
    <property type="evidence" value="ECO:0007669"/>
    <property type="project" value="TreeGrafter"/>
</dbReference>
<feature type="region of interest" description="Disordered" evidence="1">
    <location>
        <begin position="1149"/>
        <end position="1172"/>
    </location>
</feature>
<dbReference type="PANTHER" id="PTHR46399">
    <property type="entry name" value="B30.2/SPRY DOMAIN-CONTAINING PROTEIN"/>
    <property type="match status" value="1"/>
</dbReference>
<dbReference type="InterPro" id="IPR000699">
    <property type="entry name" value="RIH_dom"/>
</dbReference>
<proteinExistence type="predicted"/>
<name>A0A1I8F6Y5_9PLAT</name>
<dbReference type="InterPro" id="IPR003877">
    <property type="entry name" value="SPRY_dom"/>
</dbReference>
<keyword evidence="5" id="KW-1185">Reference proteome</keyword>